<evidence type="ECO:0000259" key="4">
    <source>
        <dbReference type="Pfam" id="PF05448"/>
    </source>
</evidence>
<proteinExistence type="predicted"/>
<evidence type="ECO:0000256" key="3">
    <source>
        <dbReference type="SAM" id="MobiDB-lite"/>
    </source>
</evidence>
<dbReference type="InterPro" id="IPR039069">
    <property type="entry name" value="CE7"/>
</dbReference>
<protein>
    <submittedName>
        <fullName evidence="5">Prolyl oligopeptidase family serine peptidase</fullName>
    </submittedName>
</protein>
<dbReference type="InterPro" id="IPR029058">
    <property type="entry name" value="AB_hydrolase_fold"/>
</dbReference>
<accession>A0A9D5Q4J2</accession>
<dbReference type="GO" id="GO:0005976">
    <property type="term" value="P:polysaccharide metabolic process"/>
    <property type="evidence" value="ECO:0007669"/>
    <property type="project" value="TreeGrafter"/>
</dbReference>
<dbReference type="InterPro" id="IPR008391">
    <property type="entry name" value="AXE1_dom"/>
</dbReference>
<dbReference type="SUPFAM" id="SSF53474">
    <property type="entry name" value="alpha/beta-Hydrolases"/>
    <property type="match status" value="1"/>
</dbReference>
<comment type="caution">
    <text evidence="5">The sequence shown here is derived from an EMBL/GenBank/DDBJ whole genome shotgun (WGS) entry which is preliminary data.</text>
</comment>
<reference evidence="5" key="1">
    <citation type="submission" date="2019-11" db="EMBL/GenBank/DDBJ databases">
        <title>Microbial mats filling the niche in hypersaline microbial mats.</title>
        <authorList>
            <person name="Wong H.L."/>
            <person name="Macleod F.I."/>
            <person name="White R.A. III"/>
            <person name="Burns B.P."/>
        </authorList>
    </citation>
    <scope>NUCLEOTIDE SEQUENCE</scope>
    <source>
        <strain evidence="5">Rbin_158</strain>
    </source>
</reference>
<gene>
    <name evidence="5" type="ORF">GF339_04265</name>
</gene>
<dbReference type="Pfam" id="PF05448">
    <property type="entry name" value="AXE1"/>
    <property type="match status" value="1"/>
</dbReference>
<sequence length="348" mass="39942">MKPRDSSHPKQGEEQPMQPITKPNDFQEYWQAVLRIVDDYAPDVSITRWENEDPHYEGEYIIDRRTVPEVSNPEDINPFDFRWWDHTILTGLTVQKLLFPSFDGHEVGGLLQYPRSSSTRKLPTIVHFTGYGGELMVDADFVSAGYAVLNFSHRGMYLGRKNFDRYTPVPLLVRDIEDKERYVYRSIVIDCLLAIKALSSLEFVDPRRIAVMGMSQGAGLSVMTAALNPRIKALAADVPWLTHFAYQLSHDVEGPYNEIKEFCRRFPEKEAAALETLGYFDTLSFADRLDQPVLMSLGLEDSVCPPPSVRTLFQAIHAIKALLEIPGMGHERSTIWRYLTQKWFDFYV</sequence>
<organism evidence="5 6">
    <name type="scientific">candidate division KSB3 bacterium</name>
    <dbReference type="NCBI Taxonomy" id="2044937"/>
    <lineage>
        <taxon>Bacteria</taxon>
        <taxon>candidate division KSB3</taxon>
    </lineage>
</organism>
<dbReference type="GO" id="GO:0052689">
    <property type="term" value="F:carboxylic ester hydrolase activity"/>
    <property type="evidence" value="ECO:0007669"/>
    <property type="project" value="TreeGrafter"/>
</dbReference>
<evidence type="ECO:0000256" key="2">
    <source>
        <dbReference type="PIRSR" id="PIRSR639069-2"/>
    </source>
</evidence>
<evidence type="ECO:0000256" key="1">
    <source>
        <dbReference type="PIRSR" id="PIRSR639069-1"/>
    </source>
</evidence>
<feature type="active site" description="Nucleophile" evidence="1">
    <location>
        <position position="215"/>
    </location>
</feature>
<feature type="active site" description="Charge relay system" evidence="1">
    <location>
        <position position="330"/>
    </location>
</feature>
<name>A0A9D5Q4J2_9BACT</name>
<evidence type="ECO:0000313" key="6">
    <source>
        <dbReference type="Proteomes" id="UP000649604"/>
    </source>
</evidence>
<feature type="binding site" evidence="2">
    <location>
        <position position="131"/>
    </location>
    <ligand>
        <name>substrate</name>
    </ligand>
</feature>
<feature type="compositionally biased region" description="Basic and acidic residues" evidence="3">
    <location>
        <begin position="1"/>
        <end position="13"/>
    </location>
</feature>
<dbReference type="AlphaFoldDB" id="A0A9D5Q4J2"/>
<dbReference type="PANTHER" id="PTHR40111">
    <property type="entry name" value="CEPHALOSPORIN-C DEACETYLASE"/>
    <property type="match status" value="1"/>
</dbReference>
<feature type="active site" description="Charge relay system" evidence="1">
    <location>
        <position position="301"/>
    </location>
</feature>
<dbReference type="PANTHER" id="PTHR40111:SF1">
    <property type="entry name" value="CEPHALOSPORIN-C DEACETYLASE"/>
    <property type="match status" value="1"/>
</dbReference>
<feature type="region of interest" description="Disordered" evidence="3">
    <location>
        <begin position="1"/>
        <end position="22"/>
    </location>
</feature>
<dbReference type="Proteomes" id="UP000649604">
    <property type="component" value="Unassembled WGS sequence"/>
</dbReference>
<feature type="domain" description="Acetyl xylan esterase" evidence="4">
    <location>
        <begin position="90"/>
        <end position="336"/>
    </location>
</feature>
<evidence type="ECO:0000313" key="5">
    <source>
        <dbReference type="EMBL" id="MBD3323774.1"/>
    </source>
</evidence>
<dbReference type="Gene3D" id="3.40.50.1820">
    <property type="entry name" value="alpha/beta hydrolase"/>
    <property type="match status" value="1"/>
</dbReference>
<dbReference type="EMBL" id="WJJP01000131">
    <property type="protein sequence ID" value="MBD3323774.1"/>
    <property type="molecule type" value="Genomic_DNA"/>
</dbReference>